<reference evidence="2" key="2">
    <citation type="journal article" date="2021" name="PeerJ">
        <title>Extensive microbial diversity within the chicken gut microbiome revealed by metagenomics and culture.</title>
        <authorList>
            <person name="Gilroy R."/>
            <person name="Ravi A."/>
            <person name="Getino M."/>
            <person name="Pursley I."/>
            <person name="Horton D.L."/>
            <person name="Alikhan N.F."/>
            <person name="Baker D."/>
            <person name="Gharbi K."/>
            <person name="Hall N."/>
            <person name="Watson M."/>
            <person name="Adriaenssens E.M."/>
            <person name="Foster-Nyarko E."/>
            <person name="Jarju S."/>
            <person name="Secka A."/>
            <person name="Antonio M."/>
            <person name="Oren A."/>
            <person name="Chaudhuri R.R."/>
            <person name="La Ragione R."/>
            <person name="Hildebrand F."/>
            <person name="Pallen M.J."/>
        </authorList>
    </citation>
    <scope>NUCLEOTIDE SEQUENCE</scope>
    <source>
        <strain evidence="2">ChiHcec3-6078</strain>
    </source>
</reference>
<dbReference type="InterPro" id="IPR001466">
    <property type="entry name" value="Beta-lactam-related"/>
</dbReference>
<protein>
    <submittedName>
        <fullName evidence="2">Beta-lactamase family protein</fullName>
    </submittedName>
</protein>
<accession>A0A9D1L5U4</accession>
<organism evidence="2 3">
    <name type="scientific">Candidatus Allocopromorpha excrementigallinarum</name>
    <dbReference type="NCBI Taxonomy" id="2840742"/>
    <lineage>
        <taxon>Bacteria</taxon>
        <taxon>Bacillati</taxon>
        <taxon>Bacillota</taxon>
        <taxon>Clostridia</taxon>
        <taxon>Eubacteriales</taxon>
        <taxon>Eubacteriaceae</taxon>
        <taxon>Eubacteriaceae incertae sedis</taxon>
        <taxon>Candidatus Allocopromorpha</taxon>
    </lineage>
</organism>
<name>A0A9D1L5U4_9FIRM</name>
<dbReference type="PANTHER" id="PTHR46825">
    <property type="entry name" value="D-ALANYL-D-ALANINE-CARBOXYPEPTIDASE/ENDOPEPTIDASE AMPH"/>
    <property type="match status" value="1"/>
</dbReference>
<evidence type="ECO:0000313" key="2">
    <source>
        <dbReference type="EMBL" id="HIU25056.1"/>
    </source>
</evidence>
<dbReference type="EMBL" id="DVMP01000020">
    <property type="protein sequence ID" value="HIU25056.1"/>
    <property type="molecule type" value="Genomic_DNA"/>
</dbReference>
<gene>
    <name evidence="2" type="ORF">IAC50_00970</name>
</gene>
<evidence type="ECO:0000259" key="1">
    <source>
        <dbReference type="Pfam" id="PF00144"/>
    </source>
</evidence>
<dbReference type="PANTHER" id="PTHR46825:SF9">
    <property type="entry name" value="BETA-LACTAMASE-RELATED DOMAIN-CONTAINING PROTEIN"/>
    <property type="match status" value="1"/>
</dbReference>
<dbReference type="SUPFAM" id="SSF56601">
    <property type="entry name" value="beta-lactamase/transpeptidase-like"/>
    <property type="match status" value="1"/>
</dbReference>
<dbReference type="Gene3D" id="3.40.710.10">
    <property type="entry name" value="DD-peptidase/beta-lactamase superfamily"/>
    <property type="match status" value="1"/>
</dbReference>
<dbReference type="InterPro" id="IPR050491">
    <property type="entry name" value="AmpC-like"/>
</dbReference>
<dbReference type="InterPro" id="IPR012338">
    <property type="entry name" value="Beta-lactam/transpept-like"/>
</dbReference>
<dbReference type="Proteomes" id="UP000824090">
    <property type="component" value="Unassembled WGS sequence"/>
</dbReference>
<feature type="domain" description="Beta-lactamase-related" evidence="1">
    <location>
        <begin position="16"/>
        <end position="301"/>
    </location>
</feature>
<dbReference type="Pfam" id="PF00144">
    <property type="entry name" value="Beta-lactamase"/>
    <property type="match status" value="1"/>
</dbReference>
<comment type="caution">
    <text evidence="2">The sequence shown here is derived from an EMBL/GenBank/DDBJ whole genome shotgun (WGS) entry which is preliminary data.</text>
</comment>
<proteinExistence type="predicted"/>
<reference evidence="2" key="1">
    <citation type="submission" date="2020-10" db="EMBL/GenBank/DDBJ databases">
        <authorList>
            <person name="Gilroy R."/>
        </authorList>
    </citation>
    <scope>NUCLEOTIDE SEQUENCE</scope>
    <source>
        <strain evidence="2">ChiHcec3-6078</strain>
    </source>
</reference>
<dbReference type="AlphaFoldDB" id="A0A9D1L5U4"/>
<evidence type="ECO:0000313" key="3">
    <source>
        <dbReference type="Proteomes" id="UP000824090"/>
    </source>
</evidence>
<sequence>MIKEEIKELCGEFASRAMELYEIPGICLGISLKGEKLIEAAGRGSLTEGSPIGRETAFRCGSLAKLLTSEAVMRLAEDGKISLSDRAARLLPETDIKGEAWRRTEVIHMLTHTSGMGSSETAGEGMMFSWKPDERRFRYSDTAYDLLGLIVREKTGREFEEYIEEEIFRPLHMECSSFMPEERGTAACGCEKDENKRMKPVECLSWDKKTNPSSGLVSTAGDLLRLSEYFMEGAPYGDLRWKKYADIPGGGSVSEAGWFLKKTAGFCAAGHEGGVRGFRSCLWMCRERKLAVTVLVNISAFPAGKTGLRLLERLCALQI</sequence>